<dbReference type="InParanoid" id="J0D8H5"/>
<gene>
    <name evidence="10" type="ORF">AURDEDRAFT_75163</name>
</gene>
<dbReference type="OMA" id="NKPFRNN"/>
<dbReference type="GO" id="GO:0003684">
    <property type="term" value="F:damaged DNA binding"/>
    <property type="evidence" value="ECO:0007669"/>
    <property type="project" value="InterPro"/>
</dbReference>
<dbReference type="InterPro" id="IPR010994">
    <property type="entry name" value="RuvA_2-like"/>
</dbReference>
<evidence type="ECO:0000256" key="2">
    <source>
        <dbReference type="ARBA" id="ARBA00008283"/>
    </source>
</evidence>
<proteinExistence type="inferred from homology"/>
<dbReference type="OrthoDB" id="10262814at2759"/>
<dbReference type="Pfam" id="PF14520">
    <property type="entry name" value="HHH_5"/>
    <property type="match status" value="1"/>
</dbReference>
<feature type="compositionally biased region" description="Low complexity" evidence="8">
    <location>
        <begin position="248"/>
        <end position="261"/>
    </location>
</feature>
<dbReference type="NCBIfam" id="TIGR00597">
    <property type="entry name" value="rad10"/>
    <property type="match status" value="1"/>
</dbReference>
<dbReference type="FunFam" id="1.10.150.20:FF:000017">
    <property type="entry name" value="DNA excision repair protein ERCC-1"/>
    <property type="match status" value="1"/>
</dbReference>
<feature type="compositionally biased region" description="Acidic residues" evidence="8">
    <location>
        <begin position="276"/>
        <end position="285"/>
    </location>
</feature>
<evidence type="ECO:0000256" key="3">
    <source>
        <dbReference type="ARBA" id="ARBA00022763"/>
    </source>
</evidence>
<feature type="region of interest" description="Disordered" evidence="8">
    <location>
        <begin position="235"/>
        <end position="330"/>
    </location>
</feature>
<accession>J0D8H5</accession>
<dbReference type="CDD" id="cd22325">
    <property type="entry name" value="ERCC1_C-like"/>
    <property type="match status" value="1"/>
</dbReference>
<dbReference type="GO" id="GO:0003697">
    <property type="term" value="F:single-stranded DNA binding"/>
    <property type="evidence" value="ECO:0007669"/>
    <property type="project" value="TreeGrafter"/>
</dbReference>
<evidence type="ECO:0000313" key="10">
    <source>
        <dbReference type="EMBL" id="EJD35559.1"/>
    </source>
</evidence>
<dbReference type="GO" id="GO:0006302">
    <property type="term" value="P:double-strand break repair"/>
    <property type="evidence" value="ECO:0007669"/>
    <property type="project" value="UniProtKB-ARBA"/>
</dbReference>
<dbReference type="SUPFAM" id="SSF52980">
    <property type="entry name" value="Restriction endonuclease-like"/>
    <property type="match status" value="1"/>
</dbReference>
<evidence type="ECO:0000256" key="7">
    <source>
        <dbReference type="ARBA" id="ARBA00071993"/>
    </source>
</evidence>
<dbReference type="GO" id="GO:0006289">
    <property type="term" value="P:nucleotide-excision repair"/>
    <property type="evidence" value="ECO:0007669"/>
    <property type="project" value="UniProtKB-ARBA"/>
</dbReference>
<dbReference type="Proteomes" id="UP000006514">
    <property type="component" value="Unassembled WGS sequence"/>
</dbReference>
<feature type="compositionally biased region" description="Basic and acidic residues" evidence="8">
    <location>
        <begin position="342"/>
        <end position="359"/>
    </location>
</feature>
<evidence type="ECO:0000259" key="9">
    <source>
        <dbReference type="Pfam" id="PF03834"/>
    </source>
</evidence>
<feature type="domain" description="ERCC1-like central" evidence="9">
    <location>
        <begin position="23"/>
        <end position="136"/>
    </location>
</feature>
<dbReference type="Gene3D" id="1.10.150.20">
    <property type="entry name" value="5' to 3' exonuclease, C-terminal subdomain"/>
    <property type="match status" value="1"/>
</dbReference>
<dbReference type="GO" id="GO:0070522">
    <property type="term" value="C:ERCC4-ERCC1 complex"/>
    <property type="evidence" value="ECO:0007669"/>
    <property type="project" value="TreeGrafter"/>
</dbReference>
<feature type="compositionally biased region" description="Pro residues" evidence="8">
    <location>
        <begin position="293"/>
        <end position="304"/>
    </location>
</feature>
<dbReference type="Gene3D" id="3.40.50.10130">
    <property type="match status" value="1"/>
</dbReference>
<dbReference type="InterPro" id="IPR011335">
    <property type="entry name" value="Restrct_endonuc-II-like"/>
</dbReference>
<dbReference type="Pfam" id="PF03834">
    <property type="entry name" value="Rad10"/>
    <property type="match status" value="1"/>
</dbReference>
<dbReference type="KEGG" id="adl:AURDEDRAFT_75163"/>
<dbReference type="GO" id="GO:0000110">
    <property type="term" value="C:nucleotide-excision repair factor 1 complex"/>
    <property type="evidence" value="ECO:0007669"/>
    <property type="project" value="TreeGrafter"/>
</dbReference>
<evidence type="ECO:0000313" key="11">
    <source>
        <dbReference type="Proteomes" id="UP000006514"/>
    </source>
</evidence>
<sequence>MASTSAPAPTGPPVVQNVSSGSSILVNTCQRGNPVLEHIRNVAKEWSDIVPDFQMGRTTCALFLSLKYHRLHPEYIHTRIQRLVHMYTLRILLIHCDITEHQDSIRELTKVCLINNMTIIVAWSPEECGLYLSTFKVYEHKPPDAIRERIDKDHMSILRAALTSIRSVNKTDVTTLKTTFGSFAGIAKATSEQLVKCPGIGQTKARRIKDAFEHPFHNRAMTMTAEDVLPLNAARKQPGAMGPPPVPARAQASSQAENAAARHPRPPSPTWSIELDLNDDDEDEPQTLTAPGTPAPPAPAPPEPSRTAAGDAPLNPRKRAAPRSPSPVWDIELDLNDDELAELDKLDPDPKRPRLDAGT</sequence>
<keyword evidence="6" id="KW-0539">Nucleus</keyword>
<dbReference type="FunFam" id="3.40.50.10130:FF:000001">
    <property type="entry name" value="DNA excision repair protein ERCC-1"/>
    <property type="match status" value="1"/>
</dbReference>
<evidence type="ECO:0000256" key="8">
    <source>
        <dbReference type="SAM" id="MobiDB-lite"/>
    </source>
</evidence>
<dbReference type="GO" id="GO:0006312">
    <property type="term" value="P:mitotic recombination"/>
    <property type="evidence" value="ECO:0007669"/>
    <property type="project" value="TreeGrafter"/>
</dbReference>
<name>J0D8H5_AURST</name>
<keyword evidence="11" id="KW-1185">Reference proteome</keyword>
<organism evidence="10 11">
    <name type="scientific">Auricularia subglabra (strain TFB-10046 / SS5)</name>
    <name type="common">White-rot fungus</name>
    <name type="synonym">Auricularia delicata (strain TFB10046)</name>
    <dbReference type="NCBI Taxonomy" id="717982"/>
    <lineage>
        <taxon>Eukaryota</taxon>
        <taxon>Fungi</taxon>
        <taxon>Dikarya</taxon>
        <taxon>Basidiomycota</taxon>
        <taxon>Agaricomycotina</taxon>
        <taxon>Agaricomycetes</taxon>
        <taxon>Auriculariales</taxon>
        <taxon>Auriculariaceae</taxon>
        <taxon>Auricularia</taxon>
    </lineage>
</organism>
<keyword evidence="5" id="KW-0234">DNA repair</keyword>
<protein>
    <recommendedName>
        <fullName evidence="7">DNA excision repair protein ERCC-1</fullName>
    </recommendedName>
</protein>
<feature type="region of interest" description="Disordered" evidence="8">
    <location>
        <begin position="340"/>
        <end position="359"/>
    </location>
</feature>
<dbReference type="EMBL" id="JH687886">
    <property type="protein sequence ID" value="EJD35559.1"/>
    <property type="molecule type" value="Genomic_DNA"/>
</dbReference>
<dbReference type="SUPFAM" id="SSF47781">
    <property type="entry name" value="RuvA domain 2-like"/>
    <property type="match status" value="1"/>
</dbReference>
<dbReference type="AlphaFoldDB" id="J0D8H5"/>
<reference evidence="11" key="1">
    <citation type="journal article" date="2012" name="Science">
        <title>The Paleozoic origin of enzymatic lignin decomposition reconstructed from 31 fungal genomes.</title>
        <authorList>
            <person name="Floudas D."/>
            <person name="Binder M."/>
            <person name="Riley R."/>
            <person name="Barry K."/>
            <person name="Blanchette R.A."/>
            <person name="Henrissat B."/>
            <person name="Martinez A.T."/>
            <person name="Otillar R."/>
            <person name="Spatafora J.W."/>
            <person name="Yadav J.S."/>
            <person name="Aerts A."/>
            <person name="Benoit I."/>
            <person name="Boyd A."/>
            <person name="Carlson A."/>
            <person name="Copeland A."/>
            <person name="Coutinho P.M."/>
            <person name="de Vries R.P."/>
            <person name="Ferreira P."/>
            <person name="Findley K."/>
            <person name="Foster B."/>
            <person name="Gaskell J."/>
            <person name="Glotzer D."/>
            <person name="Gorecki P."/>
            <person name="Heitman J."/>
            <person name="Hesse C."/>
            <person name="Hori C."/>
            <person name="Igarashi K."/>
            <person name="Jurgens J.A."/>
            <person name="Kallen N."/>
            <person name="Kersten P."/>
            <person name="Kohler A."/>
            <person name="Kuees U."/>
            <person name="Kumar T.K.A."/>
            <person name="Kuo A."/>
            <person name="LaButti K."/>
            <person name="Larrondo L.F."/>
            <person name="Lindquist E."/>
            <person name="Ling A."/>
            <person name="Lombard V."/>
            <person name="Lucas S."/>
            <person name="Lundell T."/>
            <person name="Martin R."/>
            <person name="McLaughlin D.J."/>
            <person name="Morgenstern I."/>
            <person name="Morin E."/>
            <person name="Murat C."/>
            <person name="Nagy L.G."/>
            <person name="Nolan M."/>
            <person name="Ohm R.A."/>
            <person name="Patyshakuliyeva A."/>
            <person name="Rokas A."/>
            <person name="Ruiz-Duenas F.J."/>
            <person name="Sabat G."/>
            <person name="Salamov A."/>
            <person name="Samejima M."/>
            <person name="Schmutz J."/>
            <person name="Slot J.C."/>
            <person name="St John F."/>
            <person name="Stenlid J."/>
            <person name="Sun H."/>
            <person name="Sun S."/>
            <person name="Syed K."/>
            <person name="Tsang A."/>
            <person name="Wiebenga A."/>
            <person name="Young D."/>
            <person name="Pisabarro A."/>
            <person name="Eastwood D.C."/>
            <person name="Martin F."/>
            <person name="Cullen D."/>
            <person name="Grigoriev I.V."/>
            <person name="Hibbett D.S."/>
        </authorList>
    </citation>
    <scope>NUCLEOTIDE SEQUENCE [LARGE SCALE GENOMIC DNA]</scope>
    <source>
        <strain evidence="11">TFB10046</strain>
    </source>
</reference>
<evidence type="ECO:0000256" key="4">
    <source>
        <dbReference type="ARBA" id="ARBA00023125"/>
    </source>
</evidence>
<comment type="similarity">
    <text evidence="2">Belongs to the ERCC1/RAD10/SWI10 family.</text>
</comment>
<evidence type="ECO:0000256" key="5">
    <source>
        <dbReference type="ARBA" id="ARBA00023204"/>
    </source>
</evidence>
<keyword evidence="3" id="KW-0227">DNA damage</keyword>
<evidence type="ECO:0000256" key="1">
    <source>
        <dbReference type="ARBA" id="ARBA00004123"/>
    </source>
</evidence>
<dbReference type="InterPro" id="IPR047260">
    <property type="entry name" value="ERCC1-like_central_dom"/>
</dbReference>
<comment type="subcellular location">
    <subcellularLocation>
        <location evidence="1">Nucleus</location>
    </subcellularLocation>
</comment>
<dbReference type="FunCoup" id="J0D8H5">
    <property type="interactions" value="8"/>
</dbReference>
<evidence type="ECO:0000256" key="6">
    <source>
        <dbReference type="ARBA" id="ARBA00023242"/>
    </source>
</evidence>
<dbReference type="InterPro" id="IPR004579">
    <property type="entry name" value="ERCC1/RAD10/SWI10"/>
</dbReference>
<keyword evidence="4" id="KW-0238">DNA-binding</keyword>
<dbReference type="PANTHER" id="PTHR12749">
    <property type="entry name" value="EXCISION REPAIR CROSS-COMPLEMENTING 1 ERCC1"/>
    <property type="match status" value="1"/>
</dbReference>
<dbReference type="PANTHER" id="PTHR12749:SF0">
    <property type="entry name" value="DNA EXCISION REPAIR PROTEIN ERCC-1"/>
    <property type="match status" value="1"/>
</dbReference>
<dbReference type="eggNOG" id="KOG2841">
    <property type="taxonomic scope" value="Eukaryota"/>
</dbReference>
<dbReference type="GO" id="GO:0070914">
    <property type="term" value="P:UV-damage excision repair"/>
    <property type="evidence" value="ECO:0007669"/>
    <property type="project" value="TreeGrafter"/>
</dbReference>